<dbReference type="InterPro" id="IPR011743">
    <property type="entry name" value="Caa3_sub_IV"/>
</dbReference>
<protein>
    <recommendedName>
        <fullName evidence="10">Caa(3)-type oxidase, subunit IV</fullName>
    </recommendedName>
</protein>
<proteinExistence type="predicted"/>
<evidence type="ECO:0000313" key="9">
    <source>
        <dbReference type="Proteomes" id="UP001162734"/>
    </source>
</evidence>
<name>A0ABN6NBB5_9BACT</name>
<evidence type="ECO:0000256" key="1">
    <source>
        <dbReference type="ARBA" id="ARBA00004651"/>
    </source>
</evidence>
<evidence type="ECO:0000256" key="7">
    <source>
        <dbReference type="SAM" id="Phobius"/>
    </source>
</evidence>
<dbReference type="InterPro" id="IPR005171">
    <property type="entry name" value="Cyt_c_oxidase_su4_prok"/>
</dbReference>
<keyword evidence="2" id="KW-1003">Cell membrane</keyword>
<evidence type="ECO:0000256" key="5">
    <source>
        <dbReference type="ARBA" id="ARBA00023136"/>
    </source>
</evidence>
<dbReference type="EMBL" id="AP025592">
    <property type="protein sequence ID" value="BDG10527.1"/>
    <property type="molecule type" value="Genomic_DNA"/>
</dbReference>
<keyword evidence="3 7" id="KW-0812">Transmembrane</keyword>
<reference evidence="9" key="1">
    <citation type="journal article" date="2022" name="Int. J. Syst. Evol. Microbiol.">
        <title>Anaeromyxobacter oryzae sp. nov., Anaeromyxobacter diazotrophicus sp. nov. and Anaeromyxobacter paludicola sp. nov., isolated from paddy soils.</title>
        <authorList>
            <person name="Itoh H."/>
            <person name="Xu Z."/>
            <person name="Mise K."/>
            <person name="Masuda Y."/>
            <person name="Ushijima N."/>
            <person name="Hayakawa C."/>
            <person name="Shiratori Y."/>
            <person name="Senoo K."/>
        </authorList>
    </citation>
    <scope>NUCLEOTIDE SEQUENCE [LARGE SCALE GENOMIC DNA]</scope>
    <source>
        <strain evidence="9">Red630</strain>
    </source>
</reference>
<evidence type="ECO:0000256" key="4">
    <source>
        <dbReference type="ARBA" id="ARBA00022989"/>
    </source>
</evidence>
<dbReference type="RefSeq" id="WP_248343036.1">
    <property type="nucleotide sequence ID" value="NZ_AP025592.1"/>
</dbReference>
<dbReference type="NCBIfam" id="TIGR02229">
    <property type="entry name" value="caa3_sub_IV"/>
    <property type="match status" value="1"/>
</dbReference>
<accession>A0ABN6NBB5</accession>
<dbReference type="Proteomes" id="UP001162734">
    <property type="component" value="Chromosome"/>
</dbReference>
<gene>
    <name evidence="8" type="ORF">AMPC_36400</name>
</gene>
<evidence type="ECO:0000313" key="8">
    <source>
        <dbReference type="EMBL" id="BDG10527.1"/>
    </source>
</evidence>
<dbReference type="Pfam" id="PF03626">
    <property type="entry name" value="COX4_pro"/>
    <property type="match status" value="1"/>
</dbReference>
<feature type="region of interest" description="Disordered" evidence="6">
    <location>
        <begin position="106"/>
        <end position="143"/>
    </location>
</feature>
<comment type="subcellular location">
    <subcellularLocation>
        <location evidence="1">Cell membrane</location>
        <topology evidence="1">Multi-pass membrane protein</topology>
    </subcellularLocation>
</comment>
<feature type="compositionally biased region" description="Basic and acidic residues" evidence="6">
    <location>
        <begin position="119"/>
        <end position="130"/>
    </location>
</feature>
<feature type="transmembrane region" description="Helical" evidence="7">
    <location>
        <begin position="20"/>
        <end position="41"/>
    </location>
</feature>
<feature type="transmembrane region" description="Helical" evidence="7">
    <location>
        <begin position="75"/>
        <end position="95"/>
    </location>
</feature>
<feature type="transmembrane region" description="Helical" evidence="7">
    <location>
        <begin position="48"/>
        <end position="69"/>
    </location>
</feature>
<keyword evidence="5 7" id="KW-0472">Membrane</keyword>
<evidence type="ECO:0008006" key="10">
    <source>
        <dbReference type="Google" id="ProtNLM"/>
    </source>
</evidence>
<keyword evidence="4 7" id="KW-1133">Transmembrane helix</keyword>
<evidence type="ECO:0000256" key="6">
    <source>
        <dbReference type="SAM" id="MobiDB-lite"/>
    </source>
</evidence>
<sequence length="143" mass="15404">MAHGENAAGFEEHHGTGRYVAVWVALCVLTVATFLTSRLALGPPWHLLVAMAIAGGKATLVALFFMHLWDQPGANRLVFVTSLAFVALLIGLTVLDNATRFPLTNPPHEQTLRFQPPGEEPHVQEGERGQGRPGAIGRPAAEH</sequence>
<keyword evidence="9" id="KW-1185">Reference proteome</keyword>
<evidence type="ECO:0000256" key="3">
    <source>
        <dbReference type="ARBA" id="ARBA00022692"/>
    </source>
</evidence>
<organism evidence="8 9">
    <name type="scientific">Anaeromyxobacter paludicola</name>
    <dbReference type="NCBI Taxonomy" id="2918171"/>
    <lineage>
        <taxon>Bacteria</taxon>
        <taxon>Pseudomonadati</taxon>
        <taxon>Myxococcota</taxon>
        <taxon>Myxococcia</taxon>
        <taxon>Myxococcales</taxon>
        <taxon>Cystobacterineae</taxon>
        <taxon>Anaeromyxobacteraceae</taxon>
        <taxon>Anaeromyxobacter</taxon>
    </lineage>
</organism>
<evidence type="ECO:0000256" key="2">
    <source>
        <dbReference type="ARBA" id="ARBA00022475"/>
    </source>
</evidence>